<dbReference type="SUPFAM" id="SSF63825">
    <property type="entry name" value="YWTD domain"/>
    <property type="match status" value="1"/>
</dbReference>
<feature type="signal peptide" evidence="1">
    <location>
        <begin position="1"/>
        <end position="24"/>
    </location>
</feature>
<evidence type="ECO:0000256" key="1">
    <source>
        <dbReference type="SAM" id="SignalP"/>
    </source>
</evidence>
<dbReference type="EMBL" id="VUOC01000001">
    <property type="protein sequence ID" value="KAA2245694.1"/>
    <property type="molecule type" value="Genomic_DNA"/>
</dbReference>
<dbReference type="RefSeq" id="WP_149837084.1">
    <property type="nucleotide sequence ID" value="NZ_VUOC01000001.1"/>
</dbReference>
<name>A0A5B2W3I6_9BACT</name>
<evidence type="ECO:0000259" key="2">
    <source>
        <dbReference type="Pfam" id="PF18962"/>
    </source>
</evidence>
<dbReference type="PROSITE" id="PS51257">
    <property type="entry name" value="PROKAR_LIPOPROTEIN"/>
    <property type="match status" value="1"/>
</dbReference>
<dbReference type="Pfam" id="PF18962">
    <property type="entry name" value="Por_Secre_tail"/>
    <property type="match status" value="1"/>
</dbReference>
<accession>A0A5B2W3I6</accession>
<reference evidence="3 4" key="1">
    <citation type="submission" date="2019-09" db="EMBL/GenBank/DDBJ databases">
        <title>Chitinophaga ginsengihumi sp. nov., isolated from soil of ginseng rhizosphere.</title>
        <authorList>
            <person name="Lee J."/>
        </authorList>
    </citation>
    <scope>NUCLEOTIDE SEQUENCE [LARGE SCALE GENOMIC DNA]</scope>
    <source>
        <strain evidence="3 4">BN140078</strain>
    </source>
</reference>
<reference evidence="3 4" key="2">
    <citation type="submission" date="2019-09" db="EMBL/GenBank/DDBJ databases">
        <authorList>
            <person name="Jin C."/>
        </authorList>
    </citation>
    <scope>NUCLEOTIDE SEQUENCE [LARGE SCALE GENOMIC DNA]</scope>
    <source>
        <strain evidence="3 4">BN140078</strain>
    </source>
</reference>
<dbReference type="InterPro" id="IPR026444">
    <property type="entry name" value="Secre_tail"/>
</dbReference>
<dbReference type="NCBIfam" id="TIGR04183">
    <property type="entry name" value="Por_Secre_tail"/>
    <property type="match status" value="1"/>
</dbReference>
<sequence length="409" mass="43876">MKTITLLKIPLLCLTALSCFTASAQQKSAAYAITADTIGGINWNVLRLIDINNGSAINQLAKAPAPAANVVQAAKAAPNAKTNGSANLGRVAACAFDNATHRLFFATMQTNELYAVNLNASGAAPIKVADLRINDPFVSHPEENNISRMVIGADGNGYALTNDAEHFFAFATTGQQVQFRDLGTLKDAATNGENSIHSFCTGWGGDMVADKYGFLYVINIYNKVFKIDVNKQEATYTGNISGLPAGFYTNGAAVDDDGKILLSCSTFGKGYYVVDINSLVAQPAPNKNNDVFNASDLASANLLFQDKKDLAIVQDQLMDLDGNVSVWPNPVPAASKSFNIVFNTIDKGDYMVQLVDMDGNVVVNKPVRIAGKRQSFPVNYTGSVSNGLYMVRLVNSKNVTQSVRKIFIL</sequence>
<evidence type="ECO:0000313" key="3">
    <source>
        <dbReference type="EMBL" id="KAA2245694.1"/>
    </source>
</evidence>
<protein>
    <submittedName>
        <fullName evidence="3">T9SS type A sorting domain-containing protein</fullName>
    </submittedName>
</protein>
<proteinExistence type="predicted"/>
<feature type="chain" id="PRO_5022816084" evidence="1">
    <location>
        <begin position="25"/>
        <end position="409"/>
    </location>
</feature>
<dbReference type="Proteomes" id="UP000324611">
    <property type="component" value="Unassembled WGS sequence"/>
</dbReference>
<evidence type="ECO:0000313" key="4">
    <source>
        <dbReference type="Proteomes" id="UP000324611"/>
    </source>
</evidence>
<gene>
    <name evidence="3" type="ORF">F0L74_07000</name>
</gene>
<dbReference type="AlphaFoldDB" id="A0A5B2W3I6"/>
<keyword evidence="1" id="KW-0732">Signal</keyword>
<keyword evidence="4" id="KW-1185">Reference proteome</keyword>
<organism evidence="3 4">
    <name type="scientific">Chitinophaga agrisoli</name>
    <dbReference type="NCBI Taxonomy" id="2607653"/>
    <lineage>
        <taxon>Bacteria</taxon>
        <taxon>Pseudomonadati</taxon>
        <taxon>Bacteroidota</taxon>
        <taxon>Chitinophagia</taxon>
        <taxon>Chitinophagales</taxon>
        <taxon>Chitinophagaceae</taxon>
        <taxon>Chitinophaga</taxon>
    </lineage>
</organism>
<comment type="caution">
    <text evidence="3">The sequence shown here is derived from an EMBL/GenBank/DDBJ whole genome shotgun (WGS) entry which is preliminary data.</text>
</comment>
<feature type="domain" description="Secretion system C-terminal sorting" evidence="2">
    <location>
        <begin position="326"/>
        <end position="408"/>
    </location>
</feature>